<evidence type="ECO:0000256" key="4">
    <source>
        <dbReference type="ARBA" id="ARBA00023136"/>
    </source>
</evidence>
<comment type="subcellular location">
    <subcellularLocation>
        <location evidence="1">Membrane</location>
        <topology evidence="1">Multi-pass membrane protein</topology>
    </subcellularLocation>
</comment>
<dbReference type="AlphaFoldDB" id="A0A1V8TQ15"/>
<feature type="transmembrane region" description="Helical" evidence="6">
    <location>
        <begin position="12"/>
        <end position="31"/>
    </location>
</feature>
<reference evidence="8" key="1">
    <citation type="submission" date="2017-03" db="EMBL/GenBank/DDBJ databases">
        <title>Genomes of endolithic fungi from Antarctica.</title>
        <authorList>
            <person name="Coleine C."/>
            <person name="Masonjones S."/>
            <person name="Stajich J.E."/>
        </authorList>
    </citation>
    <scope>NUCLEOTIDE SEQUENCE [LARGE SCALE GENOMIC DNA]</scope>
    <source>
        <strain evidence="8">CCFEE 5527</strain>
    </source>
</reference>
<sequence length="273" mass="29849">MLASGFTNAPVSQALVVATVAGAILASLTDTKYFLWIEVRPHLLDYLQYWRLLTWPLVFTNSTEVLFGTMTLYQLRVISAFGEAGSLLVQSFIFSTYIYTALIPPVLLAVIIRPLSFGRVNYLPAGPTAMIFALLAQYHASIPYSYKYRLSSSVASTTPDGQAHGLLLTSKATSYLLPLQLALSQLPGSAIAAGVGWILGFAYRRELLPGTVKWRLPYWVLGGVEQKQRYDSLRRRMEGEAGRASGVETNAGQGGARRRGGVGGFIDQFRGSD</sequence>
<gene>
    <name evidence="7" type="ORF">B0A48_01705</name>
</gene>
<evidence type="ECO:0000256" key="2">
    <source>
        <dbReference type="ARBA" id="ARBA00022692"/>
    </source>
</evidence>
<dbReference type="PANTHER" id="PTHR43066">
    <property type="entry name" value="RHOMBOID-RELATED PROTEIN"/>
    <property type="match status" value="1"/>
</dbReference>
<dbReference type="FunCoup" id="A0A1V8TQ15">
    <property type="interactions" value="16"/>
</dbReference>
<proteinExistence type="predicted"/>
<evidence type="ECO:0000256" key="6">
    <source>
        <dbReference type="SAM" id="Phobius"/>
    </source>
</evidence>
<dbReference type="SUPFAM" id="SSF144091">
    <property type="entry name" value="Rhomboid-like"/>
    <property type="match status" value="1"/>
</dbReference>
<dbReference type="InParanoid" id="A0A1V8TQ15"/>
<evidence type="ECO:0000313" key="8">
    <source>
        <dbReference type="Proteomes" id="UP000192596"/>
    </source>
</evidence>
<dbReference type="STRING" id="1507870.A0A1V8TQ15"/>
<evidence type="ECO:0000256" key="3">
    <source>
        <dbReference type="ARBA" id="ARBA00022989"/>
    </source>
</evidence>
<feature type="region of interest" description="Disordered" evidence="5">
    <location>
        <begin position="239"/>
        <end position="263"/>
    </location>
</feature>
<dbReference type="InterPro" id="IPR035952">
    <property type="entry name" value="Rhomboid-like_sf"/>
</dbReference>
<dbReference type="PANTHER" id="PTHR43066:SF21">
    <property type="entry name" value="UBIQUITIN-ASSOCIATED DOMAIN-CONTAINING PROTEIN 2"/>
    <property type="match status" value="1"/>
</dbReference>
<feature type="transmembrane region" description="Helical" evidence="6">
    <location>
        <begin position="52"/>
        <end position="75"/>
    </location>
</feature>
<name>A0A1V8TQ15_9PEZI</name>
<dbReference type="EMBL" id="NAJO01000003">
    <property type="protein sequence ID" value="OQO13477.1"/>
    <property type="molecule type" value="Genomic_DNA"/>
</dbReference>
<comment type="caution">
    <text evidence="7">The sequence shown here is derived from an EMBL/GenBank/DDBJ whole genome shotgun (WGS) entry which is preliminary data.</text>
</comment>
<keyword evidence="4 6" id="KW-0472">Membrane</keyword>
<evidence type="ECO:0008006" key="9">
    <source>
        <dbReference type="Google" id="ProtNLM"/>
    </source>
</evidence>
<protein>
    <recommendedName>
        <fullName evidence="9">Peptidase S54 rhomboid domain-containing protein</fullName>
    </recommendedName>
</protein>
<feature type="transmembrane region" description="Helical" evidence="6">
    <location>
        <begin position="87"/>
        <end position="110"/>
    </location>
</feature>
<keyword evidence="3 6" id="KW-1133">Transmembrane helix</keyword>
<accession>A0A1V8TQ15</accession>
<dbReference type="GO" id="GO:0016020">
    <property type="term" value="C:membrane"/>
    <property type="evidence" value="ECO:0007669"/>
    <property type="project" value="UniProtKB-SubCell"/>
</dbReference>
<dbReference type="Proteomes" id="UP000192596">
    <property type="component" value="Unassembled WGS sequence"/>
</dbReference>
<organism evidence="7 8">
    <name type="scientific">Cryoendolithus antarcticus</name>
    <dbReference type="NCBI Taxonomy" id="1507870"/>
    <lineage>
        <taxon>Eukaryota</taxon>
        <taxon>Fungi</taxon>
        <taxon>Dikarya</taxon>
        <taxon>Ascomycota</taxon>
        <taxon>Pezizomycotina</taxon>
        <taxon>Dothideomycetes</taxon>
        <taxon>Dothideomycetidae</taxon>
        <taxon>Cladosporiales</taxon>
        <taxon>Cladosporiaceae</taxon>
        <taxon>Cryoendolithus</taxon>
    </lineage>
</organism>
<evidence type="ECO:0000256" key="1">
    <source>
        <dbReference type="ARBA" id="ARBA00004141"/>
    </source>
</evidence>
<dbReference type="OrthoDB" id="272778at2759"/>
<feature type="transmembrane region" description="Helical" evidence="6">
    <location>
        <begin position="122"/>
        <end position="140"/>
    </location>
</feature>
<evidence type="ECO:0000313" key="7">
    <source>
        <dbReference type="EMBL" id="OQO13477.1"/>
    </source>
</evidence>
<evidence type="ECO:0000256" key="5">
    <source>
        <dbReference type="SAM" id="MobiDB-lite"/>
    </source>
</evidence>
<keyword evidence="8" id="KW-1185">Reference proteome</keyword>
<feature type="transmembrane region" description="Helical" evidence="6">
    <location>
        <begin position="182"/>
        <end position="203"/>
    </location>
</feature>
<dbReference type="GO" id="GO:0004252">
    <property type="term" value="F:serine-type endopeptidase activity"/>
    <property type="evidence" value="ECO:0007669"/>
    <property type="project" value="TreeGrafter"/>
</dbReference>
<keyword evidence="2 6" id="KW-0812">Transmembrane</keyword>